<protein>
    <recommendedName>
        <fullName evidence="6">DUF4381 domain-containing protein</fullName>
    </recommendedName>
</protein>
<evidence type="ECO:0000313" key="2">
    <source>
        <dbReference type="EMBL" id="ANY16158.1"/>
    </source>
</evidence>
<organism evidence="3 4">
    <name type="scientific">Bordetella pseudohinzii</name>
    <dbReference type="NCBI Taxonomy" id="1331258"/>
    <lineage>
        <taxon>Bacteria</taxon>
        <taxon>Pseudomonadati</taxon>
        <taxon>Pseudomonadota</taxon>
        <taxon>Betaproteobacteria</taxon>
        <taxon>Burkholderiales</taxon>
        <taxon>Alcaligenaceae</taxon>
        <taxon>Bordetella</taxon>
    </lineage>
</organism>
<proteinExistence type="predicted"/>
<dbReference type="Pfam" id="PF14316">
    <property type="entry name" value="DUF4381"/>
    <property type="match status" value="1"/>
</dbReference>
<accession>A0A0M7H6N4</accession>
<dbReference type="InterPro" id="IPR025489">
    <property type="entry name" value="DUF4381"/>
</dbReference>
<keyword evidence="5" id="KW-1185">Reference proteome</keyword>
<evidence type="ECO:0000313" key="3">
    <source>
        <dbReference type="EMBL" id="CUJ04262.1"/>
    </source>
</evidence>
<keyword evidence="1" id="KW-1133">Transmembrane helix</keyword>
<accession>A0A0J6C7P1</accession>
<evidence type="ECO:0000256" key="1">
    <source>
        <dbReference type="SAM" id="Phobius"/>
    </source>
</evidence>
<dbReference type="Proteomes" id="UP000092950">
    <property type="component" value="Chromosome"/>
</dbReference>
<dbReference type="OrthoDB" id="5406089at2"/>
<dbReference type="AlphaFoldDB" id="A0A0J6C7P1"/>
<dbReference type="EMBL" id="CYTV01000011">
    <property type="protein sequence ID" value="CUJ04262.1"/>
    <property type="molecule type" value="Genomic_DNA"/>
</dbReference>
<sequence length="162" mass="17879">MSAPEVPTLDQLRELPLPAPVSLWPQTWAWAVLGGLLLLALAAWALLAWRRWRRNRYRREALAELDRLLAATRGDAGAARALPALLKRTALAALPDTARAEVAGLRGQAWLDWLNAGARVFPDEAAEQLRRLAYAPEARGPAELEALFAASRRWVESHHVAA</sequence>
<name>A0A0J6C7P1_9BORD</name>
<dbReference type="RefSeq" id="WP_043211916.1">
    <property type="nucleotide sequence ID" value="NZ_CAJGUP010000112.1"/>
</dbReference>
<evidence type="ECO:0000313" key="4">
    <source>
        <dbReference type="Proteomes" id="UP000053096"/>
    </source>
</evidence>
<gene>
    <name evidence="2" type="ORF">BBN53_09775</name>
    <name evidence="3" type="ORF">ERS370011_03463</name>
</gene>
<dbReference type="EMBL" id="CP016440">
    <property type="protein sequence ID" value="ANY16158.1"/>
    <property type="molecule type" value="Genomic_DNA"/>
</dbReference>
<dbReference type="KEGG" id="bpdz:BBN53_09775"/>
<dbReference type="Proteomes" id="UP000053096">
    <property type="component" value="Unassembled WGS sequence"/>
</dbReference>
<keyword evidence="1" id="KW-0812">Transmembrane</keyword>
<evidence type="ECO:0008006" key="6">
    <source>
        <dbReference type="Google" id="ProtNLM"/>
    </source>
</evidence>
<feature type="transmembrane region" description="Helical" evidence="1">
    <location>
        <begin position="28"/>
        <end position="49"/>
    </location>
</feature>
<reference evidence="3 4" key="1">
    <citation type="submission" date="2015-09" db="EMBL/GenBank/DDBJ databases">
        <authorList>
            <person name="Jackson K.R."/>
            <person name="Lunt B.L."/>
            <person name="Fisher J.N.B."/>
            <person name="Gardner A.V."/>
            <person name="Bailey M.E."/>
            <person name="Deus L.M."/>
            <person name="Earl A.S."/>
            <person name="Gibby P.D."/>
            <person name="Hartmann K.A."/>
            <person name="Liu J.E."/>
            <person name="Manci A.M."/>
            <person name="Nielsen D.A."/>
            <person name="Solomon M.B."/>
            <person name="Breakwell D.P."/>
            <person name="Burnett S.H."/>
            <person name="Grose J.H."/>
        </authorList>
    </citation>
    <scope>NUCLEOTIDE SEQUENCE [LARGE SCALE GENOMIC DNA]</scope>
    <source>
        <strain evidence="3 4">2789STDY5608636</strain>
    </source>
</reference>
<reference evidence="2 5" key="2">
    <citation type="submission" date="2016-07" db="EMBL/GenBank/DDBJ databases">
        <title>Complete genome sequences of Bordetella pseudohinzii.</title>
        <authorList>
            <person name="Spilker T."/>
            <person name="Darrah R."/>
            <person name="LiPuma J.J."/>
        </authorList>
    </citation>
    <scope>NUCLEOTIDE SEQUENCE [LARGE SCALE GENOMIC DNA]</scope>
    <source>
        <strain evidence="2 5">HI4681</strain>
    </source>
</reference>
<keyword evidence="1" id="KW-0472">Membrane</keyword>
<evidence type="ECO:0000313" key="5">
    <source>
        <dbReference type="Proteomes" id="UP000092950"/>
    </source>
</evidence>